<sequence>MNKQELRTLTMDNGGCNGGKKLSVTTSIEHFEYLAKQYFNWRTPTKQYKSIFHRITSLGSSNYDEFILYCHNRKY</sequence>
<evidence type="ECO:0000313" key="1">
    <source>
        <dbReference type="EMBL" id="XDJ02785.1"/>
    </source>
</evidence>
<accession>A0AB39C7U2</accession>
<proteinExistence type="predicted"/>
<organism evidence="1">
    <name type="scientific">Staphylococcus phage UHP46</name>
    <dbReference type="NCBI Taxonomy" id="3234966"/>
    <lineage>
        <taxon>Viruses</taxon>
        <taxon>Duplodnaviria</taxon>
        <taxon>Heunggongvirae</taxon>
        <taxon>Uroviricota</taxon>
        <taxon>Caudoviricetes</taxon>
        <taxon>Herelleviridae</taxon>
        <taxon>Twortvirinae</taxon>
        <taxon>Sciuriunavirus</taxon>
    </lineage>
</organism>
<name>A0AB39C7U2_9CAUD</name>
<dbReference type="EMBL" id="PP995776">
    <property type="protein sequence ID" value="XDJ02785.1"/>
    <property type="molecule type" value="Genomic_DNA"/>
</dbReference>
<reference evidence="1" key="1">
    <citation type="submission" date="2024-06" db="EMBL/GenBank/DDBJ databases">
        <authorList>
            <person name="Najeeb S."/>
            <person name="Khan I."/>
            <person name="Muhammad J."/>
            <person name="Abbas A."/>
            <person name="Jahangir M."/>
            <person name="Alvi I.A."/>
            <person name="Ullah A."/>
            <person name="Ullah A."/>
            <person name="Khan A."/>
        </authorList>
    </citation>
    <scope>NUCLEOTIDE SEQUENCE</scope>
</reference>
<protein>
    <submittedName>
        <fullName evidence="1">Uncharacterized protein</fullName>
    </submittedName>
</protein>